<dbReference type="AlphaFoldDB" id="A0AAF0DIR4"/>
<sequence>MTPTPPNPPNPRCGWREGWVAGHKAGWEARGKFERDKALKDKQPSVFQQKLQEAALAGAKGFSRPESRFPVIIDPLGPFSTLVKVQEVVGPPSLPEIKTTTKAQNLHVEEKEEEAEKLEEVEYTHVGWDQLKYIKNYPGVENLLVWFEGQKRYAYYVPSVLDKKAENQDVTPVAENI</sequence>
<reference evidence="1" key="1">
    <citation type="submission" date="2023-03" db="EMBL/GenBank/DDBJ databases">
        <title>Emydomyces testavorans Genome Sequence.</title>
        <authorList>
            <person name="Hoyer L."/>
        </authorList>
    </citation>
    <scope>NUCLEOTIDE SEQUENCE</scope>
    <source>
        <strain evidence="1">16-2883</strain>
    </source>
</reference>
<organism evidence="1 2">
    <name type="scientific">Emydomyces testavorans</name>
    <dbReference type="NCBI Taxonomy" id="2070801"/>
    <lineage>
        <taxon>Eukaryota</taxon>
        <taxon>Fungi</taxon>
        <taxon>Dikarya</taxon>
        <taxon>Ascomycota</taxon>
        <taxon>Pezizomycotina</taxon>
        <taxon>Eurotiomycetes</taxon>
        <taxon>Eurotiomycetidae</taxon>
        <taxon>Onygenales</taxon>
        <taxon>Nannizziopsiaceae</taxon>
        <taxon>Emydomyces</taxon>
    </lineage>
</organism>
<dbReference type="EMBL" id="CP120629">
    <property type="protein sequence ID" value="WEW59372.1"/>
    <property type="molecule type" value="Genomic_DNA"/>
</dbReference>
<evidence type="ECO:0000313" key="2">
    <source>
        <dbReference type="Proteomes" id="UP001219355"/>
    </source>
</evidence>
<proteinExistence type="predicted"/>
<accession>A0AAF0DIR4</accession>
<gene>
    <name evidence="1" type="ORF">PRK78_004843</name>
</gene>
<protein>
    <submittedName>
        <fullName evidence="1">Uncharacterized protein</fullName>
    </submittedName>
</protein>
<name>A0AAF0DIR4_9EURO</name>
<dbReference type="Proteomes" id="UP001219355">
    <property type="component" value="Chromosome 3"/>
</dbReference>
<keyword evidence="2" id="KW-1185">Reference proteome</keyword>
<evidence type="ECO:0000313" key="1">
    <source>
        <dbReference type="EMBL" id="WEW59372.1"/>
    </source>
</evidence>